<keyword evidence="1" id="KW-0472">Membrane</keyword>
<reference evidence="3" key="1">
    <citation type="journal article" date="2014" name="Nat. Genet.">
        <title>Genome of the human hookworm Necator americanus.</title>
        <authorList>
            <person name="Tang Y.T."/>
            <person name="Gao X."/>
            <person name="Rosa B.A."/>
            <person name="Abubucker S."/>
            <person name="Hallsworth-Pepin K."/>
            <person name="Martin J."/>
            <person name="Tyagi R."/>
            <person name="Heizer E."/>
            <person name="Zhang X."/>
            <person name="Bhonagiri-Palsikar V."/>
            <person name="Minx P."/>
            <person name="Warren W.C."/>
            <person name="Wang Q."/>
            <person name="Zhan B."/>
            <person name="Hotez P.J."/>
            <person name="Sternberg P.W."/>
            <person name="Dougall A."/>
            <person name="Gaze S.T."/>
            <person name="Mulvenna J."/>
            <person name="Sotillo J."/>
            <person name="Ranganathan S."/>
            <person name="Rabelo E.M."/>
            <person name="Wilson R.K."/>
            <person name="Felgner P.L."/>
            <person name="Bethony J."/>
            <person name="Hawdon J.M."/>
            <person name="Gasser R.B."/>
            <person name="Loukas A."/>
            <person name="Mitreva M."/>
        </authorList>
    </citation>
    <scope>NUCLEOTIDE SEQUENCE [LARGE SCALE GENOMIC DNA]</scope>
</reference>
<keyword evidence="1" id="KW-1133">Transmembrane helix</keyword>
<dbReference type="EMBL" id="KI658834">
    <property type="protein sequence ID" value="ETN81126.1"/>
    <property type="molecule type" value="Genomic_DNA"/>
</dbReference>
<evidence type="ECO:0000313" key="3">
    <source>
        <dbReference type="Proteomes" id="UP000053676"/>
    </source>
</evidence>
<proteinExistence type="predicted"/>
<dbReference type="Proteomes" id="UP000053676">
    <property type="component" value="Unassembled WGS sequence"/>
</dbReference>
<keyword evidence="1" id="KW-0812">Transmembrane</keyword>
<feature type="transmembrane region" description="Helical" evidence="1">
    <location>
        <begin position="54"/>
        <end position="77"/>
    </location>
</feature>
<protein>
    <submittedName>
        <fullName evidence="2">Uncharacterized protein</fullName>
    </submittedName>
</protein>
<accession>W2TIY9</accession>
<sequence length="87" mass="9755">MGFNVSFQALAGLDAFCGERFWVLAVLLAFDSLFLLIASFIQAATDRIPFAVDIVYPLMLFLAMVSLLFLFGFHFGVCNFTKLNNFD</sequence>
<evidence type="ECO:0000313" key="2">
    <source>
        <dbReference type="EMBL" id="ETN81126.1"/>
    </source>
</evidence>
<dbReference type="AlphaFoldDB" id="W2TIY9"/>
<name>W2TIY9_NECAM</name>
<evidence type="ECO:0000256" key="1">
    <source>
        <dbReference type="SAM" id="Phobius"/>
    </source>
</evidence>
<organism evidence="2 3">
    <name type="scientific">Necator americanus</name>
    <name type="common">Human hookworm</name>
    <dbReference type="NCBI Taxonomy" id="51031"/>
    <lineage>
        <taxon>Eukaryota</taxon>
        <taxon>Metazoa</taxon>
        <taxon>Ecdysozoa</taxon>
        <taxon>Nematoda</taxon>
        <taxon>Chromadorea</taxon>
        <taxon>Rhabditida</taxon>
        <taxon>Rhabditina</taxon>
        <taxon>Rhabditomorpha</taxon>
        <taxon>Strongyloidea</taxon>
        <taxon>Ancylostomatidae</taxon>
        <taxon>Bunostominae</taxon>
        <taxon>Necator</taxon>
    </lineage>
</organism>
<dbReference type="KEGG" id="nai:NECAME_08711"/>
<gene>
    <name evidence="2" type="ORF">NECAME_08711</name>
</gene>
<keyword evidence="3" id="KW-1185">Reference proteome</keyword>
<feature type="transmembrane region" description="Helical" evidence="1">
    <location>
        <begin position="21"/>
        <end position="42"/>
    </location>
</feature>